<keyword evidence="3" id="KW-1185">Reference proteome</keyword>
<reference evidence="2 3" key="1">
    <citation type="submission" date="2018-10" db="EMBL/GenBank/DDBJ databases">
        <title>A high-quality apple genome assembly.</title>
        <authorList>
            <person name="Hu J."/>
        </authorList>
    </citation>
    <scope>NUCLEOTIDE SEQUENCE [LARGE SCALE GENOMIC DNA]</scope>
    <source>
        <strain evidence="3">cv. HFTH1</strain>
        <tissue evidence="2">Young leaf</tissue>
    </source>
</reference>
<evidence type="ECO:0000313" key="2">
    <source>
        <dbReference type="EMBL" id="RXH96515.1"/>
    </source>
</evidence>
<protein>
    <recommendedName>
        <fullName evidence="4">Secreted protein</fullName>
    </recommendedName>
</protein>
<accession>A0A498JN64</accession>
<dbReference type="Proteomes" id="UP000290289">
    <property type="component" value="Chromosome 6"/>
</dbReference>
<keyword evidence="1" id="KW-0732">Signal</keyword>
<gene>
    <name evidence="2" type="ORF">DVH24_009019</name>
</gene>
<feature type="signal peptide" evidence="1">
    <location>
        <begin position="1"/>
        <end position="25"/>
    </location>
</feature>
<comment type="caution">
    <text evidence="2">The sequence shown here is derived from an EMBL/GenBank/DDBJ whole genome shotgun (WGS) entry which is preliminary data.</text>
</comment>
<evidence type="ECO:0008006" key="4">
    <source>
        <dbReference type="Google" id="ProtNLM"/>
    </source>
</evidence>
<proteinExistence type="predicted"/>
<name>A0A498JN64_MALDO</name>
<dbReference type="AlphaFoldDB" id="A0A498JN64"/>
<evidence type="ECO:0000313" key="3">
    <source>
        <dbReference type="Proteomes" id="UP000290289"/>
    </source>
</evidence>
<evidence type="ECO:0000256" key="1">
    <source>
        <dbReference type="SAM" id="SignalP"/>
    </source>
</evidence>
<organism evidence="2 3">
    <name type="scientific">Malus domestica</name>
    <name type="common">Apple</name>
    <name type="synonym">Pyrus malus</name>
    <dbReference type="NCBI Taxonomy" id="3750"/>
    <lineage>
        <taxon>Eukaryota</taxon>
        <taxon>Viridiplantae</taxon>
        <taxon>Streptophyta</taxon>
        <taxon>Embryophyta</taxon>
        <taxon>Tracheophyta</taxon>
        <taxon>Spermatophyta</taxon>
        <taxon>Magnoliopsida</taxon>
        <taxon>eudicotyledons</taxon>
        <taxon>Gunneridae</taxon>
        <taxon>Pentapetalae</taxon>
        <taxon>rosids</taxon>
        <taxon>fabids</taxon>
        <taxon>Rosales</taxon>
        <taxon>Rosaceae</taxon>
        <taxon>Amygdaloideae</taxon>
        <taxon>Maleae</taxon>
        <taxon>Malus</taxon>
    </lineage>
</organism>
<sequence>MKMPPVILFFELSLVMESLPRTALAAQFVVVQYSFKIPLSLFALSDLVRLYSSRVVNPQHRMGFFARFHWILVLEIKIVT</sequence>
<dbReference type="EMBL" id="RDQH01000332">
    <property type="protein sequence ID" value="RXH96515.1"/>
    <property type="molecule type" value="Genomic_DNA"/>
</dbReference>
<feature type="chain" id="PRO_5019720970" description="Secreted protein" evidence="1">
    <location>
        <begin position="26"/>
        <end position="80"/>
    </location>
</feature>